<dbReference type="KEGG" id="pdio:PDMSB3_2020"/>
<gene>
    <name evidence="1" type="ORF">PDMSB3_2020</name>
</gene>
<dbReference type="Proteomes" id="UP000325811">
    <property type="component" value="Chromosome I"/>
</dbReference>
<sequence length="64" mass="6801">MTLDELKGTGIVVSHIVDAELGNKSIACVGIVTPGGIRSNDGQYWLGDSDIEAASRCYEAVFTR</sequence>
<dbReference type="AlphaFoldDB" id="A0A5Q4Z216"/>
<reference evidence="1 2" key="1">
    <citation type="submission" date="2019-08" db="EMBL/GenBank/DDBJ databases">
        <authorList>
            <person name="Herpell B J."/>
        </authorList>
    </citation>
    <scope>NUCLEOTIDE SEQUENCE [LARGE SCALE GENOMIC DNA]</scope>
    <source>
        <strain evidence="2">Msb3</strain>
    </source>
</reference>
<proteinExistence type="predicted"/>
<evidence type="ECO:0000313" key="2">
    <source>
        <dbReference type="Proteomes" id="UP000325811"/>
    </source>
</evidence>
<accession>A0A5Q4Z216</accession>
<dbReference type="RefSeq" id="WP_165185894.1">
    <property type="nucleotide sequence ID" value="NZ_LR699553.1"/>
</dbReference>
<name>A0A5Q4Z216_9BURK</name>
<protein>
    <submittedName>
        <fullName evidence="1">Uncharacterized protein</fullName>
    </submittedName>
</protein>
<keyword evidence="2" id="KW-1185">Reference proteome</keyword>
<evidence type="ECO:0000313" key="1">
    <source>
        <dbReference type="EMBL" id="VVD28476.1"/>
    </source>
</evidence>
<dbReference type="EMBL" id="LR699553">
    <property type="protein sequence ID" value="VVD28476.1"/>
    <property type="molecule type" value="Genomic_DNA"/>
</dbReference>
<organism evidence="1 2">
    <name type="scientific">Paraburkholderia dioscoreae</name>
    <dbReference type="NCBI Taxonomy" id="2604047"/>
    <lineage>
        <taxon>Bacteria</taxon>
        <taxon>Pseudomonadati</taxon>
        <taxon>Pseudomonadota</taxon>
        <taxon>Betaproteobacteria</taxon>
        <taxon>Burkholderiales</taxon>
        <taxon>Burkholderiaceae</taxon>
        <taxon>Paraburkholderia</taxon>
    </lineage>
</organism>